<dbReference type="Pfam" id="PF13545">
    <property type="entry name" value="HTH_Crp_2"/>
    <property type="match status" value="1"/>
</dbReference>
<keyword evidence="4" id="KW-1133">Transmembrane helix</keyword>
<dbReference type="Gene3D" id="1.10.10.10">
    <property type="entry name" value="Winged helix-like DNA-binding domain superfamily/Winged helix DNA-binding domain"/>
    <property type="match status" value="1"/>
</dbReference>
<keyword evidence="8" id="KW-1185">Reference proteome</keyword>
<evidence type="ECO:0000256" key="1">
    <source>
        <dbReference type="ARBA" id="ARBA00023015"/>
    </source>
</evidence>
<dbReference type="Proteomes" id="UP000635565">
    <property type="component" value="Unassembled WGS sequence"/>
</dbReference>
<dbReference type="Pfam" id="PF00027">
    <property type="entry name" value="cNMP_binding"/>
    <property type="match status" value="1"/>
</dbReference>
<organism evidence="7 8">
    <name type="scientific">Dictyobacter formicarum</name>
    <dbReference type="NCBI Taxonomy" id="2778368"/>
    <lineage>
        <taxon>Bacteria</taxon>
        <taxon>Bacillati</taxon>
        <taxon>Chloroflexota</taxon>
        <taxon>Ktedonobacteria</taxon>
        <taxon>Ktedonobacterales</taxon>
        <taxon>Dictyobacteraceae</taxon>
        <taxon>Dictyobacter</taxon>
    </lineage>
</organism>
<evidence type="ECO:0000259" key="6">
    <source>
        <dbReference type="PROSITE" id="PS51063"/>
    </source>
</evidence>
<dbReference type="PANTHER" id="PTHR24567:SF74">
    <property type="entry name" value="HTH-TYPE TRANSCRIPTIONAL REGULATOR ARCR"/>
    <property type="match status" value="1"/>
</dbReference>
<keyword evidence="1" id="KW-0805">Transcription regulation</keyword>
<dbReference type="EMBL" id="BNJJ01000028">
    <property type="protein sequence ID" value="GHO88865.1"/>
    <property type="molecule type" value="Genomic_DNA"/>
</dbReference>
<feature type="transmembrane region" description="Helical" evidence="4">
    <location>
        <begin position="214"/>
        <end position="234"/>
    </location>
</feature>
<evidence type="ECO:0000256" key="2">
    <source>
        <dbReference type="ARBA" id="ARBA00023125"/>
    </source>
</evidence>
<dbReference type="PANTHER" id="PTHR24567">
    <property type="entry name" value="CRP FAMILY TRANSCRIPTIONAL REGULATORY PROTEIN"/>
    <property type="match status" value="1"/>
</dbReference>
<protein>
    <submittedName>
        <fullName evidence="7">Crp/Fnr family transcriptional regulator</fullName>
    </submittedName>
</protein>
<dbReference type="InterPro" id="IPR014710">
    <property type="entry name" value="RmlC-like_jellyroll"/>
</dbReference>
<keyword evidence="4" id="KW-0472">Membrane</keyword>
<dbReference type="InterPro" id="IPR000595">
    <property type="entry name" value="cNMP-bd_dom"/>
</dbReference>
<dbReference type="PROSITE" id="PS50042">
    <property type="entry name" value="CNMP_BINDING_3"/>
    <property type="match status" value="1"/>
</dbReference>
<dbReference type="SUPFAM" id="SSF46785">
    <property type="entry name" value="Winged helix' DNA-binding domain"/>
    <property type="match status" value="1"/>
</dbReference>
<reference evidence="7 8" key="1">
    <citation type="journal article" date="2021" name="Int. J. Syst. Evol. Microbiol.">
        <title>Reticulibacter mediterranei gen. nov., sp. nov., within the new family Reticulibacteraceae fam. nov., and Ktedonospora formicarum gen. nov., sp. nov., Ktedonobacter robiniae sp. nov., Dictyobacter formicarum sp. nov. and Dictyobacter arantiisoli sp. nov., belonging to the class Ktedonobacteria.</title>
        <authorList>
            <person name="Yabe S."/>
            <person name="Zheng Y."/>
            <person name="Wang C.M."/>
            <person name="Sakai Y."/>
            <person name="Abe K."/>
            <person name="Yokota A."/>
            <person name="Donadio S."/>
            <person name="Cavaletti L."/>
            <person name="Monciardini P."/>
        </authorList>
    </citation>
    <scope>NUCLEOTIDE SEQUENCE [LARGE SCALE GENOMIC DNA]</scope>
    <source>
        <strain evidence="7 8">SOSP1-9</strain>
    </source>
</reference>
<dbReference type="InterPro" id="IPR012318">
    <property type="entry name" value="HTH_CRP"/>
</dbReference>
<keyword evidence="4" id="KW-0812">Transmembrane</keyword>
<dbReference type="Gene3D" id="2.60.120.10">
    <property type="entry name" value="Jelly Rolls"/>
    <property type="match status" value="1"/>
</dbReference>
<evidence type="ECO:0000256" key="4">
    <source>
        <dbReference type="SAM" id="Phobius"/>
    </source>
</evidence>
<evidence type="ECO:0000313" key="7">
    <source>
        <dbReference type="EMBL" id="GHO88865.1"/>
    </source>
</evidence>
<dbReference type="CDD" id="cd00038">
    <property type="entry name" value="CAP_ED"/>
    <property type="match status" value="1"/>
</dbReference>
<dbReference type="RefSeq" id="WP_201366410.1">
    <property type="nucleotide sequence ID" value="NZ_BNJJ01000028.1"/>
</dbReference>
<dbReference type="InterPro" id="IPR050397">
    <property type="entry name" value="Env_Response_Regulators"/>
</dbReference>
<name>A0ABQ3VSG7_9CHLR</name>
<gene>
    <name evidence="7" type="ORF">KSZ_68710</name>
</gene>
<evidence type="ECO:0000256" key="3">
    <source>
        <dbReference type="ARBA" id="ARBA00023163"/>
    </source>
</evidence>
<dbReference type="SUPFAM" id="SSF51206">
    <property type="entry name" value="cAMP-binding domain-like"/>
    <property type="match status" value="1"/>
</dbReference>
<sequence>MQSISTLTLSELPLFRGLTVEDLTKLKCHLHLKTVSAGANINLVGQSDQALYIILSGVVHLQIDQLNGTIVILATLEPGEIIDNLGMTDKLEYPTSAVAREDTTLLWMNYSVFREHLNTMPVLAFNLIGMMTNRLHVMYKKLQLLAAREVHERVAGHLIALAEKYGQQRDNGEVYVPRRFTQSELADHVGASRVRVNQAVALFKRCRYISIDKHLYITIYDVAALAAIAGYIGAPLYNF</sequence>
<feature type="domain" description="Cyclic nucleotide-binding" evidence="5">
    <location>
        <begin position="14"/>
        <end position="117"/>
    </location>
</feature>
<accession>A0ABQ3VSG7</accession>
<proteinExistence type="predicted"/>
<dbReference type="PROSITE" id="PS51063">
    <property type="entry name" value="HTH_CRP_2"/>
    <property type="match status" value="1"/>
</dbReference>
<comment type="caution">
    <text evidence="7">The sequence shown here is derived from an EMBL/GenBank/DDBJ whole genome shotgun (WGS) entry which is preliminary data.</text>
</comment>
<dbReference type="InterPro" id="IPR036388">
    <property type="entry name" value="WH-like_DNA-bd_sf"/>
</dbReference>
<dbReference type="InterPro" id="IPR018490">
    <property type="entry name" value="cNMP-bd_dom_sf"/>
</dbReference>
<keyword evidence="3" id="KW-0804">Transcription</keyword>
<dbReference type="InterPro" id="IPR036390">
    <property type="entry name" value="WH_DNA-bd_sf"/>
</dbReference>
<keyword evidence="2" id="KW-0238">DNA-binding</keyword>
<evidence type="ECO:0000259" key="5">
    <source>
        <dbReference type="PROSITE" id="PS50042"/>
    </source>
</evidence>
<dbReference type="SMART" id="SM00100">
    <property type="entry name" value="cNMP"/>
    <property type="match status" value="1"/>
</dbReference>
<evidence type="ECO:0000313" key="8">
    <source>
        <dbReference type="Proteomes" id="UP000635565"/>
    </source>
</evidence>
<feature type="domain" description="HTH crp-type" evidence="6">
    <location>
        <begin position="148"/>
        <end position="223"/>
    </location>
</feature>